<evidence type="ECO:0000256" key="1">
    <source>
        <dbReference type="ARBA" id="ARBA00006738"/>
    </source>
</evidence>
<gene>
    <name evidence="2" type="ORF">thalar_00099</name>
</gene>
<keyword evidence="2" id="KW-0540">Nuclease</keyword>
<dbReference type="AlphaFoldDB" id="S9S5S1"/>
<dbReference type="InterPro" id="IPR003509">
    <property type="entry name" value="UPF0102_YraN-like"/>
</dbReference>
<dbReference type="SUPFAM" id="SSF52980">
    <property type="entry name" value="Restriction endonuclease-like"/>
    <property type="match status" value="1"/>
</dbReference>
<name>S9S5S1_9RHOB</name>
<dbReference type="GO" id="GO:0003676">
    <property type="term" value="F:nucleic acid binding"/>
    <property type="evidence" value="ECO:0007669"/>
    <property type="project" value="InterPro"/>
</dbReference>
<evidence type="ECO:0000313" key="2">
    <source>
        <dbReference type="EMBL" id="EPX81544.1"/>
    </source>
</evidence>
<comment type="similarity">
    <text evidence="1">Belongs to the UPF0102 family.</text>
</comment>
<keyword evidence="3" id="KW-1185">Reference proteome</keyword>
<dbReference type="Pfam" id="PF02021">
    <property type="entry name" value="UPF0102"/>
    <property type="match status" value="1"/>
</dbReference>
<evidence type="ECO:0000313" key="3">
    <source>
        <dbReference type="Proteomes" id="UP000015351"/>
    </source>
</evidence>
<dbReference type="EMBL" id="AONI01000005">
    <property type="protein sequence ID" value="EPX81544.1"/>
    <property type="molecule type" value="Genomic_DNA"/>
</dbReference>
<dbReference type="Proteomes" id="UP000015351">
    <property type="component" value="Unassembled WGS sequence"/>
</dbReference>
<dbReference type="HOGENOM" id="CLU_115353_0_1_5"/>
<proteinExistence type="inferred from homology"/>
<dbReference type="PANTHER" id="PTHR34039:SF1">
    <property type="entry name" value="UPF0102 PROTEIN YRAN"/>
    <property type="match status" value="1"/>
</dbReference>
<dbReference type="InterPro" id="IPR011856">
    <property type="entry name" value="tRNA_endonuc-like_dom_sf"/>
</dbReference>
<accession>S9S5S1</accession>
<reference evidence="3" key="1">
    <citation type="journal article" date="2013" name="Stand. Genomic Sci.">
        <title>Genome sequence of the Litoreibacter arenae type strain (DSM 19593(T)), a member of the Roseobacter clade isolated from sea sand.</title>
        <authorList>
            <person name="Riedel T."/>
            <person name="Fiebig A."/>
            <person name="Petersen J."/>
            <person name="Gronow S."/>
            <person name="Kyrpides N.C."/>
            <person name="Goker M."/>
            <person name="Klenk H.P."/>
        </authorList>
    </citation>
    <scope>NUCLEOTIDE SEQUENCE [LARGE SCALE GENOMIC DNA]</scope>
    <source>
        <strain evidence="3">DSM 19593</strain>
    </source>
</reference>
<comment type="caution">
    <text evidence="2">The sequence shown here is derived from an EMBL/GenBank/DDBJ whole genome shotgun (WGS) entry which is preliminary data.</text>
</comment>
<dbReference type="PATRIC" id="fig|1123360.3.peg.99"/>
<organism evidence="2 3">
    <name type="scientific">Litoreibacter arenae DSM 19593</name>
    <dbReference type="NCBI Taxonomy" id="1123360"/>
    <lineage>
        <taxon>Bacteria</taxon>
        <taxon>Pseudomonadati</taxon>
        <taxon>Pseudomonadota</taxon>
        <taxon>Alphaproteobacteria</taxon>
        <taxon>Rhodobacterales</taxon>
        <taxon>Roseobacteraceae</taxon>
        <taxon>Litoreibacter</taxon>
    </lineage>
</organism>
<keyword evidence="2" id="KW-0255">Endonuclease</keyword>
<sequence length="101" mass="11556">MARDYLRRGYKFAAHRFRGKGGEIDLVMRDARQVVFVEVKQSRSHARAAERLLPRQMARLFDTACEFIATEPEGQDTEMRFDVALVDGTGRVEIIENALTP</sequence>
<dbReference type="PANTHER" id="PTHR34039">
    <property type="entry name" value="UPF0102 PROTEIN YRAN"/>
    <property type="match status" value="1"/>
</dbReference>
<dbReference type="Gene3D" id="3.40.1350.10">
    <property type="match status" value="1"/>
</dbReference>
<dbReference type="GO" id="GO:0004519">
    <property type="term" value="F:endonuclease activity"/>
    <property type="evidence" value="ECO:0007669"/>
    <property type="project" value="UniProtKB-KW"/>
</dbReference>
<dbReference type="eggNOG" id="COG0792">
    <property type="taxonomic scope" value="Bacteria"/>
</dbReference>
<keyword evidence="2" id="KW-0378">Hydrolase</keyword>
<dbReference type="STRING" id="1123360.thalar_00099"/>
<protein>
    <submittedName>
        <fullName evidence="2">Endonuclease</fullName>
    </submittedName>
</protein>
<dbReference type="InterPro" id="IPR011335">
    <property type="entry name" value="Restrct_endonuc-II-like"/>
</dbReference>